<evidence type="ECO:0000259" key="4">
    <source>
        <dbReference type="Pfam" id="PF01408"/>
    </source>
</evidence>
<dbReference type="InterPro" id="IPR036291">
    <property type="entry name" value="NAD(P)-bd_dom_sf"/>
</dbReference>
<dbReference type="SUPFAM" id="SSF55347">
    <property type="entry name" value="Glyceraldehyde-3-phosphate dehydrogenase-like, C-terminal domain"/>
    <property type="match status" value="1"/>
</dbReference>
<dbReference type="Gene3D" id="3.40.50.720">
    <property type="entry name" value="NAD(P)-binding Rossmann-like Domain"/>
    <property type="match status" value="1"/>
</dbReference>
<dbReference type="AlphaFoldDB" id="A0A1H1L963"/>
<comment type="similarity">
    <text evidence="1">Belongs to the Gfo/Idh/MocA family.</text>
</comment>
<evidence type="ECO:0000259" key="5">
    <source>
        <dbReference type="Pfam" id="PF22725"/>
    </source>
</evidence>
<gene>
    <name evidence="6" type="ORF">SAMN04488543_0154</name>
</gene>
<dbReference type="GO" id="GO:0000166">
    <property type="term" value="F:nucleotide binding"/>
    <property type="evidence" value="ECO:0007669"/>
    <property type="project" value="InterPro"/>
</dbReference>
<protein>
    <submittedName>
        <fullName evidence="6">Predicted dehydrogenase</fullName>
    </submittedName>
</protein>
<dbReference type="STRING" id="546871.SAMN04488543_0154"/>
<name>A0A1H1L963_9ACTN</name>
<dbReference type="EMBL" id="LT629749">
    <property type="protein sequence ID" value="SDR71036.1"/>
    <property type="molecule type" value="Genomic_DNA"/>
</dbReference>
<feature type="domain" description="Gfo/Idh/MocA-like oxidoreductase N-terminal" evidence="4">
    <location>
        <begin position="27"/>
        <end position="145"/>
    </location>
</feature>
<dbReference type="Gene3D" id="3.30.360.10">
    <property type="entry name" value="Dihydrodipicolinate Reductase, domain 2"/>
    <property type="match status" value="1"/>
</dbReference>
<evidence type="ECO:0000256" key="3">
    <source>
        <dbReference type="SAM" id="MobiDB-lite"/>
    </source>
</evidence>
<proteinExistence type="inferred from homology"/>
<evidence type="ECO:0000313" key="6">
    <source>
        <dbReference type="EMBL" id="SDR71036.1"/>
    </source>
</evidence>
<reference evidence="6 7" key="1">
    <citation type="submission" date="2016-10" db="EMBL/GenBank/DDBJ databases">
        <authorList>
            <person name="de Groot N.N."/>
        </authorList>
    </citation>
    <scope>NUCLEOTIDE SEQUENCE [LARGE SCALE GENOMIC DNA]</scope>
    <source>
        <strain evidence="6 7">DSM 21741</strain>
    </source>
</reference>
<keyword evidence="7" id="KW-1185">Reference proteome</keyword>
<keyword evidence="2" id="KW-0560">Oxidoreductase</keyword>
<dbReference type="GO" id="GO:0016491">
    <property type="term" value="F:oxidoreductase activity"/>
    <property type="evidence" value="ECO:0007669"/>
    <property type="project" value="UniProtKB-KW"/>
</dbReference>
<accession>A0A1H1L963</accession>
<dbReference type="PANTHER" id="PTHR22604:SF105">
    <property type="entry name" value="TRANS-1,2-DIHYDROBENZENE-1,2-DIOL DEHYDROGENASE"/>
    <property type="match status" value="1"/>
</dbReference>
<dbReference type="Pfam" id="PF01408">
    <property type="entry name" value="GFO_IDH_MocA"/>
    <property type="match status" value="1"/>
</dbReference>
<sequence length="356" mass="37978">MTTHTAPRFPESLPAARTPDAGAAPPLRWGVMGTGWIAERFVASLQTHSSQRVVAVGSRSTGTAERFAGRFGIERAHPSYDALVADPAIDVVYVATPHNTHLDCALLALEAGRHTVVEKPLALNAEEARTIAEAAAARRLFCMEAHWTTFLPKYDVLQQVLDSGALGDIMAVVADFGEWFPPGHRIFRPELAGGPMHDLGTYLVSLVVTVLGHSPDQIVARGSRLDCGVAGQTAMVLSYGDRQAVLHTSILGNTPTSASLVGTTAGITIDGPFYQPGGFTLTTVDRDRSLRYEEPRSAHLGGLHYQAAEVARRIAGGETESPLRPLATSIATIAIMDEVRRLTGDLVAQERSTAAS</sequence>
<dbReference type="InterPro" id="IPR000683">
    <property type="entry name" value="Gfo/Idh/MocA-like_OxRdtase_N"/>
</dbReference>
<dbReference type="OrthoDB" id="9815825at2"/>
<dbReference type="SUPFAM" id="SSF51735">
    <property type="entry name" value="NAD(P)-binding Rossmann-fold domains"/>
    <property type="match status" value="1"/>
</dbReference>
<feature type="domain" description="GFO/IDH/MocA-like oxidoreductase" evidence="5">
    <location>
        <begin position="157"/>
        <end position="267"/>
    </location>
</feature>
<dbReference type="PANTHER" id="PTHR22604">
    <property type="entry name" value="OXIDOREDUCTASES"/>
    <property type="match status" value="1"/>
</dbReference>
<evidence type="ECO:0000256" key="1">
    <source>
        <dbReference type="ARBA" id="ARBA00010928"/>
    </source>
</evidence>
<dbReference type="RefSeq" id="WP_091408775.1">
    <property type="nucleotide sequence ID" value="NZ_LT629749.1"/>
</dbReference>
<dbReference type="InterPro" id="IPR055170">
    <property type="entry name" value="GFO_IDH_MocA-like_dom"/>
</dbReference>
<evidence type="ECO:0000313" key="7">
    <source>
        <dbReference type="Proteomes" id="UP000199092"/>
    </source>
</evidence>
<evidence type="ECO:0000256" key="2">
    <source>
        <dbReference type="ARBA" id="ARBA00023002"/>
    </source>
</evidence>
<feature type="region of interest" description="Disordered" evidence="3">
    <location>
        <begin position="1"/>
        <end position="21"/>
    </location>
</feature>
<dbReference type="Proteomes" id="UP000199092">
    <property type="component" value="Chromosome I"/>
</dbReference>
<organism evidence="6 7">
    <name type="scientific">Friedmanniella luteola</name>
    <dbReference type="NCBI Taxonomy" id="546871"/>
    <lineage>
        <taxon>Bacteria</taxon>
        <taxon>Bacillati</taxon>
        <taxon>Actinomycetota</taxon>
        <taxon>Actinomycetes</taxon>
        <taxon>Propionibacteriales</taxon>
        <taxon>Nocardioidaceae</taxon>
        <taxon>Friedmanniella</taxon>
    </lineage>
</organism>
<dbReference type="Pfam" id="PF22725">
    <property type="entry name" value="GFO_IDH_MocA_C3"/>
    <property type="match status" value="1"/>
</dbReference>
<dbReference type="InterPro" id="IPR050984">
    <property type="entry name" value="Gfo/Idh/MocA_domain"/>
</dbReference>